<dbReference type="OrthoDB" id="114045at2"/>
<reference evidence="3 4" key="1">
    <citation type="submission" date="2019-08" db="EMBL/GenBank/DDBJ databases">
        <title>Sphingorhabdus soil sp. nov., isolated from arctic soil.</title>
        <authorList>
            <person name="Liu Y."/>
        </authorList>
    </citation>
    <scope>NUCLEOTIDE SEQUENCE [LARGE SCALE GENOMIC DNA]</scope>
    <source>
        <strain evidence="3 4">D-2Q-5-6</strain>
    </source>
</reference>
<dbReference type="SMART" id="SM00471">
    <property type="entry name" value="HDc"/>
    <property type="match status" value="1"/>
</dbReference>
<feature type="compositionally biased region" description="Basic and acidic residues" evidence="1">
    <location>
        <begin position="180"/>
        <end position="198"/>
    </location>
</feature>
<dbReference type="PANTHER" id="PTHR46246">
    <property type="entry name" value="GUANOSINE-3',5'-BIS(DIPHOSPHATE) 3'-PYROPHOSPHOHYDROLASE MESH1"/>
    <property type="match status" value="1"/>
</dbReference>
<feature type="region of interest" description="Disordered" evidence="1">
    <location>
        <begin position="176"/>
        <end position="198"/>
    </location>
</feature>
<accession>A0A5C6UMC4</accession>
<feature type="domain" description="HD/PDEase" evidence="2">
    <location>
        <begin position="27"/>
        <end position="138"/>
    </location>
</feature>
<organism evidence="3 4">
    <name type="scientific">Flavisphingopyxis soli</name>
    <dbReference type="NCBI Taxonomy" id="2601267"/>
    <lineage>
        <taxon>Bacteria</taxon>
        <taxon>Pseudomonadati</taxon>
        <taxon>Pseudomonadota</taxon>
        <taxon>Alphaproteobacteria</taxon>
        <taxon>Sphingomonadales</taxon>
        <taxon>Sphingopyxidaceae</taxon>
        <taxon>Flavisphingopyxis</taxon>
    </lineage>
</organism>
<evidence type="ECO:0000256" key="1">
    <source>
        <dbReference type="SAM" id="MobiDB-lite"/>
    </source>
</evidence>
<keyword evidence="4" id="KW-1185">Reference proteome</keyword>
<dbReference type="PANTHER" id="PTHR46246:SF1">
    <property type="entry name" value="GUANOSINE-3',5'-BIS(DIPHOSPHATE) 3'-PYROPHOSPHOHYDROLASE MESH1"/>
    <property type="match status" value="1"/>
</dbReference>
<dbReference type="RefSeq" id="WP_147121906.1">
    <property type="nucleotide sequence ID" value="NZ_VOPY01000001.1"/>
</dbReference>
<dbReference type="InterPro" id="IPR052194">
    <property type="entry name" value="MESH1"/>
</dbReference>
<gene>
    <name evidence="3" type="ORF">FSZ31_04945</name>
</gene>
<dbReference type="Pfam" id="PF13328">
    <property type="entry name" value="HD_4"/>
    <property type="match status" value="1"/>
</dbReference>
<comment type="caution">
    <text evidence="3">The sequence shown here is derived from an EMBL/GenBank/DDBJ whole genome shotgun (WGS) entry which is preliminary data.</text>
</comment>
<evidence type="ECO:0000313" key="3">
    <source>
        <dbReference type="EMBL" id="TXC74069.1"/>
    </source>
</evidence>
<protein>
    <submittedName>
        <fullName evidence="3">HD domain-containing protein</fullName>
    </submittedName>
</protein>
<dbReference type="GO" id="GO:0008893">
    <property type="term" value="F:guanosine-3',5'-bis(diphosphate) 3'-diphosphatase activity"/>
    <property type="evidence" value="ECO:0007669"/>
    <property type="project" value="TreeGrafter"/>
</dbReference>
<dbReference type="Gene3D" id="1.10.3210.10">
    <property type="entry name" value="Hypothetical protein af1432"/>
    <property type="match status" value="1"/>
</dbReference>
<sequence>MTVLTDRFDEALAYASRLHRTQIRKGSEIPYVSHLLGVASIALENGANEDQAIAALLHDAVEDQGGAEQLETIRAKFGNSVAEMVDHCTDCDVEPKPPWRQRKEDYIDSLSHKPVSSLMVSLADKTHNASAIVTDLISHGASVWDRFTGGRDGTLWYYDKLAAEFERLTPGHAASRLSRAVKDMQSHEQNSRSVERPS</sequence>
<name>A0A5C6UMC4_9SPHN</name>
<dbReference type="InterPro" id="IPR003607">
    <property type="entry name" value="HD/PDEase_dom"/>
</dbReference>
<evidence type="ECO:0000313" key="4">
    <source>
        <dbReference type="Proteomes" id="UP000321129"/>
    </source>
</evidence>
<evidence type="ECO:0000259" key="2">
    <source>
        <dbReference type="SMART" id="SM00471"/>
    </source>
</evidence>
<proteinExistence type="predicted"/>
<dbReference type="Proteomes" id="UP000321129">
    <property type="component" value="Unassembled WGS sequence"/>
</dbReference>
<dbReference type="AlphaFoldDB" id="A0A5C6UMC4"/>
<dbReference type="SUPFAM" id="SSF109604">
    <property type="entry name" value="HD-domain/PDEase-like"/>
    <property type="match status" value="1"/>
</dbReference>
<dbReference type="EMBL" id="VOPY01000001">
    <property type="protein sequence ID" value="TXC74069.1"/>
    <property type="molecule type" value="Genomic_DNA"/>
</dbReference>